<protein>
    <recommendedName>
        <fullName evidence="2">Anaphase-promoting complex subunit 4-like WD40 domain-containing protein</fullName>
    </recommendedName>
</protein>
<dbReference type="EMBL" id="REGN01001558">
    <property type="protein sequence ID" value="RNA33897.1"/>
    <property type="molecule type" value="Genomic_DNA"/>
</dbReference>
<dbReference type="InterPro" id="IPR015943">
    <property type="entry name" value="WD40/YVTN_repeat-like_dom_sf"/>
</dbReference>
<accession>A0A3M7SE22</accession>
<dbReference type="Pfam" id="PF12894">
    <property type="entry name" value="ANAPC4_WD40"/>
    <property type="match status" value="1"/>
</dbReference>
<organism evidence="3 4">
    <name type="scientific">Brachionus plicatilis</name>
    <name type="common">Marine rotifer</name>
    <name type="synonym">Brachionus muelleri</name>
    <dbReference type="NCBI Taxonomy" id="10195"/>
    <lineage>
        <taxon>Eukaryota</taxon>
        <taxon>Metazoa</taxon>
        <taxon>Spiralia</taxon>
        <taxon>Gnathifera</taxon>
        <taxon>Rotifera</taxon>
        <taxon>Eurotatoria</taxon>
        <taxon>Monogononta</taxon>
        <taxon>Pseudotrocha</taxon>
        <taxon>Ploima</taxon>
        <taxon>Brachionidae</taxon>
        <taxon>Brachionus</taxon>
    </lineage>
</organism>
<sequence>MNQLTLIICAELITMNLLVLSQTIAVLHEKVLNIGSISEMKIKNSYVHGSSINCIDVFSDNHLIAGTEDNKILLYDFVKGELDRELTDISSIKAIQKVNESFFVTCYQNGLTLWNFHTNQNYFSQETNFRTVNSIKVKSDEKKIVVNTQDTTIFILSSENLKILHQYNFSPAEIKSIFFVDSNFVVIIRKNNQICKLDEDEINSLAVDSNFGECVNENRHVNVIKVTNKNKILYGIDHNGNTNNNYKIWEEGTNPDTIVDSNKKISKRILSIEIINDSMVITGDNSGNLYFFENSLPKEILSLGTGNINCIRKLSNMEIDRIISSNLELTTSKLQITSSKIEFTAIQNIHSTIITKYLDMNSNIKITTEQQTQKKDTTKRETAFFSKSSGSTLDKDESTKETHFINSLFTNIQKTSKNDQWNGNGNFKSTPSPNLTKSEIENFSTQTLTGGILDYSRKTTEKMEKKRDDETLNLVLQATFSDMTNFSKKLSNIINNLSSIFEIETAQLMDIMT</sequence>
<feature type="signal peptide" evidence="1">
    <location>
        <begin position="1"/>
        <end position="21"/>
    </location>
</feature>
<feature type="chain" id="PRO_5018260504" description="Anaphase-promoting complex subunit 4-like WD40 domain-containing protein" evidence="1">
    <location>
        <begin position="22"/>
        <end position="513"/>
    </location>
</feature>
<proteinExistence type="predicted"/>
<feature type="non-terminal residue" evidence="3">
    <location>
        <position position="513"/>
    </location>
</feature>
<keyword evidence="1" id="KW-0732">Signal</keyword>
<dbReference type="InterPro" id="IPR024977">
    <property type="entry name" value="Apc4-like_WD40_dom"/>
</dbReference>
<evidence type="ECO:0000259" key="2">
    <source>
        <dbReference type="Pfam" id="PF12894"/>
    </source>
</evidence>
<dbReference type="Gene3D" id="2.130.10.10">
    <property type="entry name" value="YVTN repeat-like/Quinoprotein amine dehydrogenase"/>
    <property type="match status" value="1"/>
</dbReference>
<comment type="caution">
    <text evidence="3">The sequence shown here is derived from an EMBL/GenBank/DDBJ whole genome shotgun (WGS) entry which is preliminary data.</text>
</comment>
<feature type="domain" description="Anaphase-promoting complex subunit 4-like WD40" evidence="2">
    <location>
        <begin position="112"/>
        <end position="179"/>
    </location>
</feature>
<dbReference type="SMART" id="SM00320">
    <property type="entry name" value="WD40"/>
    <property type="match status" value="4"/>
</dbReference>
<dbReference type="InterPro" id="IPR036322">
    <property type="entry name" value="WD40_repeat_dom_sf"/>
</dbReference>
<dbReference type="SUPFAM" id="SSF50978">
    <property type="entry name" value="WD40 repeat-like"/>
    <property type="match status" value="1"/>
</dbReference>
<reference evidence="3 4" key="1">
    <citation type="journal article" date="2018" name="Sci. Rep.">
        <title>Genomic signatures of local adaptation to the degree of environmental predictability in rotifers.</title>
        <authorList>
            <person name="Franch-Gras L."/>
            <person name="Hahn C."/>
            <person name="Garcia-Roger E.M."/>
            <person name="Carmona M.J."/>
            <person name="Serra M."/>
            <person name="Gomez A."/>
        </authorList>
    </citation>
    <scope>NUCLEOTIDE SEQUENCE [LARGE SCALE GENOMIC DNA]</scope>
    <source>
        <strain evidence="3">HYR1</strain>
    </source>
</reference>
<dbReference type="Proteomes" id="UP000276133">
    <property type="component" value="Unassembled WGS sequence"/>
</dbReference>
<evidence type="ECO:0000313" key="4">
    <source>
        <dbReference type="Proteomes" id="UP000276133"/>
    </source>
</evidence>
<dbReference type="InterPro" id="IPR001680">
    <property type="entry name" value="WD40_rpt"/>
</dbReference>
<name>A0A3M7SE22_BRAPC</name>
<evidence type="ECO:0000313" key="3">
    <source>
        <dbReference type="EMBL" id="RNA33897.1"/>
    </source>
</evidence>
<dbReference type="AlphaFoldDB" id="A0A3M7SE22"/>
<keyword evidence="4" id="KW-1185">Reference proteome</keyword>
<evidence type="ECO:0000256" key="1">
    <source>
        <dbReference type="SAM" id="SignalP"/>
    </source>
</evidence>
<gene>
    <name evidence="3" type="ORF">BpHYR1_002415</name>
</gene>